<protein>
    <submittedName>
        <fullName evidence="2">Uncharacterized protein</fullName>
    </submittedName>
</protein>
<dbReference type="EMBL" id="JAWQEG010005245">
    <property type="protein sequence ID" value="KAK3858673.1"/>
    <property type="molecule type" value="Genomic_DNA"/>
</dbReference>
<name>A0AAE1EP00_PETCI</name>
<reference evidence="2" key="1">
    <citation type="submission" date="2023-10" db="EMBL/GenBank/DDBJ databases">
        <title>Genome assemblies of two species of porcelain crab, Petrolisthes cinctipes and Petrolisthes manimaculis (Anomura: Porcellanidae).</title>
        <authorList>
            <person name="Angst P."/>
        </authorList>
    </citation>
    <scope>NUCLEOTIDE SEQUENCE</scope>
    <source>
        <strain evidence="2">PB745_01</strain>
        <tissue evidence="2">Gill</tissue>
    </source>
</reference>
<evidence type="ECO:0000256" key="1">
    <source>
        <dbReference type="SAM" id="MobiDB-lite"/>
    </source>
</evidence>
<accession>A0AAE1EP00</accession>
<dbReference type="AlphaFoldDB" id="A0AAE1EP00"/>
<sequence>MTAAGLKENLRCQRGVTNRRRPGWTPTNHRKDLLKERDDADMTANGVRGGVRRSAYTCEAPPHWLACMELVEDVLCVVSLVLHSSPCRPTPSSATPTPRRPPSRDRCQIGTEALAGAKGPLRLPISIAINTRSRRYCRTPLLDR</sequence>
<evidence type="ECO:0000313" key="3">
    <source>
        <dbReference type="Proteomes" id="UP001286313"/>
    </source>
</evidence>
<dbReference type="Proteomes" id="UP001286313">
    <property type="component" value="Unassembled WGS sequence"/>
</dbReference>
<keyword evidence="3" id="KW-1185">Reference proteome</keyword>
<feature type="compositionally biased region" description="Low complexity" evidence="1">
    <location>
        <begin position="86"/>
        <end position="97"/>
    </location>
</feature>
<feature type="region of interest" description="Disordered" evidence="1">
    <location>
        <begin position="86"/>
        <end position="105"/>
    </location>
</feature>
<organism evidence="2 3">
    <name type="scientific">Petrolisthes cinctipes</name>
    <name type="common">Flat porcelain crab</name>
    <dbReference type="NCBI Taxonomy" id="88211"/>
    <lineage>
        <taxon>Eukaryota</taxon>
        <taxon>Metazoa</taxon>
        <taxon>Ecdysozoa</taxon>
        <taxon>Arthropoda</taxon>
        <taxon>Crustacea</taxon>
        <taxon>Multicrustacea</taxon>
        <taxon>Malacostraca</taxon>
        <taxon>Eumalacostraca</taxon>
        <taxon>Eucarida</taxon>
        <taxon>Decapoda</taxon>
        <taxon>Pleocyemata</taxon>
        <taxon>Anomura</taxon>
        <taxon>Galatheoidea</taxon>
        <taxon>Porcellanidae</taxon>
        <taxon>Petrolisthes</taxon>
    </lineage>
</organism>
<evidence type="ECO:0000313" key="2">
    <source>
        <dbReference type="EMBL" id="KAK3858673.1"/>
    </source>
</evidence>
<proteinExistence type="predicted"/>
<comment type="caution">
    <text evidence="2">The sequence shown here is derived from an EMBL/GenBank/DDBJ whole genome shotgun (WGS) entry which is preliminary data.</text>
</comment>
<gene>
    <name evidence="2" type="ORF">Pcinc_035151</name>
</gene>